<dbReference type="SUPFAM" id="SSF53822">
    <property type="entry name" value="Periplasmic binding protein-like I"/>
    <property type="match status" value="1"/>
</dbReference>
<evidence type="ECO:0000259" key="4">
    <source>
        <dbReference type="PROSITE" id="PS50932"/>
    </source>
</evidence>
<dbReference type="SUPFAM" id="SSF47413">
    <property type="entry name" value="lambda repressor-like DNA-binding domains"/>
    <property type="match status" value="1"/>
</dbReference>
<dbReference type="InterPro" id="IPR028082">
    <property type="entry name" value="Peripla_BP_I"/>
</dbReference>
<evidence type="ECO:0000256" key="1">
    <source>
        <dbReference type="ARBA" id="ARBA00023015"/>
    </source>
</evidence>
<dbReference type="CDD" id="cd01392">
    <property type="entry name" value="HTH_LacI"/>
    <property type="match status" value="1"/>
</dbReference>
<protein>
    <submittedName>
        <fullName evidence="5">LacI family transcriptional regulator</fullName>
    </submittedName>
</protein>
<proteinExistence type="predicted"/>
<dbReference type="PANTHER" id="PTHR30146:SF109">
    <property type="entry name" value="HTH-TYPE TRANSCRIPTIONAL REGULATOR GALS"/>
    <property type="match status" value="1"/>
</dbReference>
<dbReference type="PROSITE" id="PS00356">
    <property type="entry name" value="HTH_LACI_1"/>
    <property type="match status" value="1"/>
</dbReference>
<dbReference type="Proteomes" id="UP000295124">
    <property type="component" value="Unassembled WGS sequence"/>
</dbReference>
<dbReference type="PRINTS" id="PR00036">
    <property type="entry name" value="HTHLACI"/>
</dbReference>
<evidence type="ECO:0000256" key="3">
    <source>
        <dbReference type="ARBA" id="ARBA00023163"/>
    </source>
</evidence>
<comment type="caution">
    <text evidence="5">The sequence shown here is derived from an EMBL/GenBank/DDBJ whole genome shotgun (WGS) entry which is preliminary data.</text>
</comment>
<feature type="domain" description="HTH lacI-type" evidence="4">
    <location>
        <begin position="13"/>
        <end position="67"/>
    </location>
</feature>
<keyword evidence="6" id="KW-1185">Reference proteome</keyword>
<keyword evidence="3" id="KW-0804">Transcription</keyword>
<dbReference type="Gene3D" id="3.40.50.2300">
    <property type="match status" value="2"/>
</dbReference>
<dbReference type="PROSITE" id="PS50932">
    <property type="entry name" value="HTH_LACI_2"/>
    <property type="match status" value="1"/>
</dbReference>
<sequence length="341" mass="36488">MASSTDGHRGKRPTITDIATAAGVSRGTVSRVLNNERWVSESARDAVERAIAETGYRPSSTARSLRGRRSHRVAFLINEGVDRLFADPNFAVLLQGISDALRERGSSIVLLMAGNQAERDHAVEFVEDGAVDGLFVISWHQDPEVVARIERTGIPLVSAGEPPSAAEVSWVSADDKEGAALATRYLLSLGRRRIVTIAGPDRGPSGDQRLAGYTEALSGEVDPRWIEVGDYSQASGAEAMLALLDRVPDLDAVFAANDVMAAGAIEALRQAGRRVPEDVAVVGFDDSTAATSVVPAITTMRQHFDVICKTAVELLTERIDGSPPRHVVVPTELVIRESTSS</sequence>
<evidence type="ECO:0000256" key="2">
    <source>
        <dbReference type="ARBA" id="ARBA00023125"/>
    </source>
</evidence>
<keyword evidence="1" id="KW-0805">Transcription regulation</keyword>
<name>A0A4R4YNF6_9ACTN</name>
<accession>A0A4R4YNF6</accession>
<gene>
    <name evidence="5" type="ORF">E1263_36145</name>
</gene>
<organism evidence="5 6">
    <name type="scientific">Kribbella antibiotica</name>
    <dbReference type="NCBI Taxonomy" id="190195"/>
    <lineage>
        <taxon>Bacteria</taxon>
        <taxon>Bacillati</taxon>
        <taxon>Actinomycetota</taxon>
        <taxon>Actinomycetes</taxon>
        <taxon>Propionibacteriales</taxon>
        <taxon>Kribbellaceae</taxon>
        <taxon>Kribbella</taxon>
    </lineage>
</organism>
<dbReference type="RefSeq" id="WP_132175797.1">
    <property type="nucleotide sequence ID" value="NZ_SMKX01000169.1"/>
</dbReference>
<dbReference type="Pfam" id="PF13377">
    <property type="entry name" value="Peripla_BP_3"/>
    <property type="match status" value="1"/>
</dbReference>
<dbReference type="Gene3D" id="1.10.260.40">
    <property type="entry name" value="lambda repressor-like DNA-binding domains"/>
    <property type="match status" value="1"/>
</dbReference>
<dbReference type="InterPro" id="IPR010982">
    <property type="entry name" value="Lambda_DNA-bd_dom_sf"/>
</dbReference>
<evidence type="ECO:0000313" key="5">
    <source>
        <dbReference type="EMBL" id="TDD46625.1"/>
    </source>
</evidence>
<dbReference type="Pfam" id="PF00356">
    <property type="entry name" value="LacI"/>
    <property type="match status" value="1"/>
</dbReference>
<dbReference type="PANTHER" id="PTHR30146">
    <property type="entry name" value="LACI-RELATED TRANSCRIPTIONAL REPRESSOR"/>
    <property type="match status" value="1"/>
</dbReference>
<dbReference type="GO" id="GO:0003700">
    <property type="term" value="F:DNA-binding transcription factor activity"/>
    <property type="evidence" value="ECO:0007669"/>
    <property type="project" value="TreeGrafter"/>
</dbReference>
<dbReference type="AlphaFoldDB" id="A0A4R4YNF6"/>
<keyword evidence="2" id="KW-0238">DNA-binding</keyword>
<dbReference type="GO" id="GO:0000976">
    <property type="term" value="F:transcription cis-regulatory region binding"/>
    <property type="evidence" value="ECO:0007669"/>
    <property type="project" value="TreeGrafter"/>
</dbReference>
<reference evidence="5 6" key="1">
    <citation type="submission" date="2019-03" db="EMBL/GenBank/DDBJ databases">
        <title>Draft genome sequences of novel Actinobacteria.</title>
        <authorList>
            <person name="Sahin N."/>
            <person name="Ay H."/>
            <person name="Saygin H."/>
        </authorList>
    </citation>
    <scope>NUCLEOTIDE SEQUENCE [LARGE SCALE GENOMIC DNA]</scope>
    <source>
        <strain evidence="5 6">JCM 13523</strain>
    </source>
</reference>
<dbReference type="InterPro" id="IPR000843">
    <property type="entry name" value="HTH_LacI"/>
</dbReference>
<dbReference type="SMART" id="SM00354">
    <property type="entry name" value="HTH_LACI"/>
    <property type="match status" value="1"/>
</dbReference>
<dbReference type="OrthoDB" id="4268837at2"/>
<dbReference type="EMBL" id="SMKX01000169">
    <property type="protein sequence ID" value="TDD46625.1"/>
    <property type="molecule type" value="Genomic_DNA"/>
</dbReference>
<dbReference type="CDD" id="cd06267">
    <property type="entry name" value="PBP1_LacI_sugar_binding-like"/>
    <property type="match status" value="1"/>
</dbReference>
<evidence type="ECO:0000313" key="6">
    <source>
        <dbReference type="Proteomes" id="UP000295124"/>
    </source>
</evidence>
<dbReference type="InterPro" id="IPR046335">
    <property type="entry name" value="LacI/GalR-like_sensor"/>
</dbReference>